<dbReference type="RefSeq" id="WP_210510990.1">
    <property type="nucleotide sequence ID" value="NZ_JAFIDN010000003.1"/>
</dbReference>
<evidence type="ECO:0000256" key="2">
    <source>
        <dbReference type="ARBA" id="ARBA00005236"/>
    </source>
</evidence>
<keyword evidence="5 7" id="KW-1133">Transmembrane helix</keyword>
<feature type="transmembrane region" description="Helical" evidence="7">
    <location>
        <begin position="312"/>
        <end position="339"/>
    </location>
</feature>
<evidence type="ECO:0000256" key="4">
    <source>
        <dbReference type="ARBA" id="ARBA00022692"/>
    </source>
</evidence>
<evidence type="ECO:0000256" key="1">
    <source>
        <dbReference type="ARBA" id="ARBA00004651"/>
    </source>
</evidence>
<comment type="subcellular location">
    <subcellularLocation>
        <location evidence="1">Cell membrane</location>
        <topology evidence="1">Multi-pass membrane protein</topology>
    </subcellularLocation>
</comment>
<proteinExistence type="inferred from homology"/>
<sequence length="406" mass="45880">MYLKLAWRNIWRNKRRTLITVSAIVFAVMAAVVMQSVNRGSYELMIDRMVNFNTGYLQIQDYRYDDEASLDNTFYFDEEMRERVAAADDRIVSILPRIETFMLAANDESTRGAAVFGIEPENEHEVNEIKNYLKDGRFFGIDERKTVLGEGLARRLQLEVGDTLALIGQGRFGMSASALFEISGIVEHPMRELNNQVVYLSLPASQELLSAEGYISKLMINPEQERQTNRVASSLKSEFEGKDSELVVFTWPELMPELLDLMEMDLAGPRFFTLVLYIVIGFGFLGTILTMTMERLREFGVLISVGMKRGRLAAVLFLETLFISILGSLAGVAAAWLILKWMDPIALSGDAAQAVIDFGFEPVLPMSFAADQFYTQGFFVFLIAIVVFLFPLIKVMRLNVLEAARK</sequence>
<evidence type="ECO:0000256" key="7">
    <source>
        <dbReference type="SAM" id="Phobius"/>
    </source>
</evidence>
<feature type="transmembrane region" description="Helical" evidence="7">
    <location>
        <begin position="271"/>
        <end position="291"/>
    </location>
</feature>
<comment type="similarity">
    <text evidence="2">Belongs to the ABC-4 integral membrane protein family. LolC/E subfamily.</text>
</comment>
<dbReference type="InterPro" id="IPR051447">
    <property type="entry name" value="Lipoprotein-release_system"/>
</dbReference>
<dbReference type="InterPro" id="IPR003838">
    <property type="entry name" value="ABC3_permease_C"/>
</dbReference>
<dbReference type="GO" id="GO:0044874">
    <property type="term" value="P:lipoprotein localization to outer membrane"/>
    <property type="evidence" value="ECO:0007669"/>
    <property type="project" value="TreeGrafter"/>
</dbReference>
<feature type="domain" description="MacB-like periplasmic core" evidence="9">
    <location>
        <begin position="17"/>
        <end position="236"/>
    </location>
</feature>
<comment type="caution">
    <text evidence="10">The sequence shown here is derived from an EMBL/GenBank/DDBJ whole genome shotgun (WGS) entry which is preliminary data.</text>
</comment>
<keyword evidence="3" id="KW-1003">Cell membrane</keyword>
<evidence type="ECO:0000313" key="11">
    <source>
        <dbReference type="Proteomes" id="UP000673975"/>
    </source>
</evidence>
<evidence type="ECO:0000313" key="10">
    <source>
        <dbReference type="EMBL" id="MBP3192093.1"/>
    </source>
</evidence>
<dbReference type="Proteomes" id="UP000673975">
    <property type="component" value="Unassembled WGS sequence"/>
</dbReference>
<dbReference type="PANTHER" id="PTHR30489">
    <property type="entry name" value="LIPOPROTEIN-RELEASING SYSTEM TRANSMEMBRANE PROTEIN LOLE"/>
    <property type="match status" value="1"/>
</dbReference>
<evidence type="ECO:0000256" key="5">
    <source>
        <dbReference type="ARBA" id="ARBA00022989"/>
    </source>
</evidence>
<dbReference type="GO" id="GO:0098797">
    <property type="term" value="C:plasma membrane protein complex"/>
    <property type="evidence" value="ECO:0007669"/>
    <property type="project" value="TreeGrafter"/>
</dbReference>
<protein>
    <submittedName>
        <fullName evidence="10">ABC transporter permease</fullName>
    </submittedName>
</protein>
<evidence type="ECO:0000256" key="6">
    <source>
        <dbReference type="ARBA" id="ARBA00023136"/>
    </source>
</evidence>
<feature type="transmembrane region" description="Helical" evidence="7">
    <location>
        <begin position="373"/>
        <end position="393"/>
    </location>
</feature>
<organism evidence="10 11">
    <name type="scientific">Natronogracilivirga saccharolytica</name>
    <dbReference type="NCBI Taxonomy" id="2812953"/>
    <lineage>
        <taxon>Bacteria</taxon>
        <taxon>Pseudomonadati</taxon>
        <taxon>Balneolota</taxon>
        <taxon>Balneolia</taxon>
        <taxon>Balneolales</taxon>
        <taxon>Cyclonatronaceae</taxon>
        <taxon>Natronogracilivirga</taxon>
    </lineage>
</organism>
<evidence type="ECO:0000259" key="8">
    <source>
        <dbReference type="Pfam" id="PF02687"/>
    </source>
</evidence>
<dbReference type="AlphaFoldDB" id="A0A8J7RL11"/>
<dbReference type="PANTHER" id="PTHR30489:SF0">
    <property type="entry name" value="LIPOPROTEIN-RELEASING SYSTEM TRANSMEMBRANE PROTEIN LOLE"/>
    <property type="match status" value="1"/>
</dbReference>
<dbReference type="Pfam" id="PF02687">
    <property type="entry name" value="FtsX"/>
    <property type="match status" value="1"/>
</dbReference>
<dbReference type="Pfam" id="PF12704">
    <property type="entry name" value="MacB_PCD"/>
    <property type="match status" value="1"/>
</dbReference>
<dbReference type="EMBL" id="JAFIDN010000003">
    <property type="protein sequence ID" value="MBP3192093.1"/>
    <property type="molecule type" value="Genomic_DNA"/>
</dbReference>
<gene>
    <name evidence="10" type="ORF">NATSA_05405</name>
</gene>
<keyword evidence="4 7" id="KW-0812">Transmembrane</keyword>
<name>A0A8J7RL11_9BACT</name>
<accession>A0A8J7RL11</accession>
<reference evidence="10" key="1">
    <citation type="submission" date="2021-02" db="EMBL/GenBank/DDBJ databases">
        <title>Natronogracilivirga saccharolytica gen. nov. sp. nov. a new anaerobic, haloalkiliphilic carbohydrate-fermenting bacterium from soda lake and proposing of Cyclonatronumiaceae fam. nov. in the phylum Balneolaeota.</title>
        <authorList>
            <person name="Zhilina T.N."/>
            <person name="Sorokin D.Y."/>
            <person name="Zavarzina D.G."/>
            <person name="Toshchakov S.V."/>
            <person name="Kublanov I.V."/>
        </authorList>
    </citation>
    <scope>NUCLEOTIDE SEQUENCE</scope>
    <source>
        <strain evidence="10">Z-1702</strain>
    </source>
</reference>
<keyword evidence="6 7" id="KW-0472">Membrane</keyword>
<feature type="domain" description="ABC3 transporter permease C-terminal" evidence="8">
    <location>
        <begin position="271"/>
        <end position="399"/>
    </location>
</feature>
<evidence type="ECO:0000259" key="9">
    <source>
        <dbReference type="Pfam" id="PF12704"/>
    </source>
</evidence>
<dbReference type="InterPro" id="IPR025857">
    <property type="entry name" value="MacB_PCD"/>
</dbReference>
<evidence type="ECO:0000256" key="3">
    <source>
        <dbReference type="ARBA" id="ARBA00022475"/>
    </source>
</evidence>
<keyword evidence="11" id="KW-1185">Reference proteome</keyword>